<reference evidence="3 4" key="1">
    <citation type="submission" date="2016-03" db="EMBL/GenBank/DDBJ databases">
        <authorList>
            <person name="Ploux O."/>
        </authorList>
    </citation>
    <scope>NUCLEOTIDE SEQUENCE [LARGE SCALE GENOMIC DNA]</scope>
    <source>
        <strain evidence="3 4">R0</strain>
    </source>
</reference>
<dbReference type="Gene3D" id="2.70.70.10">
    <property type="entry name" value="Glucose Permease (Domain IIA)"/>
    <property type="match status" value="1"/>
</dbReference>
<feature type="domain" description="M23ase beta-sheet core" evidence="2">
    <location>
        <begin position="229"/>
        <end position="337"/>
    </location>
</feature>
<keyword evidence="4" id="KW-1185">Reference proteome</keyword>
<gene>
    <name evidence="3" type="ORF">AZI86_18320</name>
</gene>
<dbReference type="InterPro" id="IPR016047">
    <property type="entry name" value="M23ase_b-sheet_dom"/>
</dbReference>
<dbReference type="EMBL" id="LUKE01000006">
    <property type="protein sequence ID" value="KYG61654.1"/>
    <property type="molecule type" value="Genomic_DNA"/>
</dbReference>
<dbReference type="SUPFAM" id="SSF51261">
    <property type="entry name" value="Duplicated hybrid motif"/>
    <property type="match status" value="1"/>
</dbReference>
<comment type="caution">
    <text evidence="3">The sequence shown here is derived from an EMBL/GenBank/DDBJ whole genome shotgun (WGS) entry which is preliminary data.</text>
</comment>
<dbReference type="GO" id="GO:0004222">
    <property type="term" value="F:metalloendopeptidase activity"/>
    <property type="evidence" value="ECO:0007669"/>
    <property type="project" value="TreeGrafter"/>
</dbReference>
<evidence type="ECO:0000313" key="3">
    <source>
        <dbReference type="EMBL" id="KYG61654.1"/>
    </source>
</evidence>
<keyword evidence="1" id="KW-0732">Signal</keyword>
<evidence type="ECO:0000259" key="2">
    <source>
        <dbReference type="Pfam" id="PF01551"/>
    </source>
</evidence>
<accession>A0A150WFB1</accession>
<proteinExistence type="predicted"/>
<name>A0A150WFB1_BDEBC</name>
<dbReference type="Pfam" id="PF01551">
    <property type="entry name" value="Peptidase_M23"/>
    <property type="match status" value="1"/>
</dbReference>
<evidence type="ECO:0000256" key="1">
    <source>
        <dbReference type="SAM" id="SignalP"/>
    </source>
</evidence>
<dbReference type="CDD" id="cd12797">
    <property type="entry name" value="M23_peptidase"/>
    <property type="match status" value="1"/>
</dbReference>
<evidence type="ECO:0000313" key="4">
    <source>
        <dbReference type="Proteomes" id="UP000075320"/>
    </source>
</evidence>
<dbReference type="RefSeq" id="WP_061836736.1">
    <property type="nucleotide sequence ID" value="NZ_LUKE01000006.1"/>
</dbReference>
<dbReference type="PANTHER" id="PTHR21666">
    <property type="entry name" value="PEPTIDASE-RELATED"/>
    <property type="match status" value="1"/>
</dbReference>
<dbReference type="InterPro" id="IPR050570">
    <property type="entry name" value="Cell_wall_metabolism_enzyme"/>
</dbReference>
<dbReference type="OrthoDB" id="9805070at2"/>
<feature type="chain" id="PRO_5007572708" description="M23ase beta-sheet core domain-containing protein" evidence="1">
    <location>
        <begin position="26"/>
        <end position="369"/>
    </location>
</feature>
<sequence>MNKNLISSAMTLALALGLSPALATAAEKLNPRLYLEVQDELPLFVPGKLASGARVLTPSMELPEESIITIDVRNLSIVLNASINSPGSLNFPFINDLSEQTPQRGKSWMCGLRVVDITDEELREDAEMDRLDFCMPLASLQGLKAMSTNSVLVQEAFETYLSKQDISKIDSLAREISHVEEERERNALLFPIADLPTKLQSPLANCGQGCLVVTSNFGMRKHPVLKKRRMHKGIDLRAAIGSPVVSALPGKVLANRTEYASKKVGKGKKKQRSKVIAGYGHYVIVVHPEANMETVYAHLSAFKSEAGAEVAQGQLIALSGNTGIGTAAHLHFETHVAAKGGFTPIDPRKFISELLGSVAAFFEHFAFKV</sequence>
<dbReference type="PANTHER" id="PTHR21666:SF270">
    <property type="entry name" value="MUREIN HYDROLASE ACTIVATOR ENVC"/>
    <property type="match status" value="1"/>
</dbReference>
<dbReference type="AlphaFoldDB" id="A0A150WFB1"/>
<protein>
    <recommendedName>
        <fullName evidence="2">M23ase beta-sheet core domain-containing protein</fullName>
    </recommendedName>
</protein>
<feature type="signal peptide" evidence="1">
    <location>
        <begin position="1"/>
        <end position="25"/>
    </location>
</feature>
<dbReference type="Proteomes" id="UP000075320">
    <property type="component" value="Unassembled WGS sequence"/>
</dbReference>
<organism evidence="3 4">
    <name type="scientific">Bdellovibrio bacteriovorus</name>
    <dbReference type="NCBI Taxonomy" id="959"/>
    <lineage>
        <taxon>Bacteria</taxon>
        <taxon>Pseudomonadati</taxon>
        <taxon>Bdellovibrionota</taxon>
        <taxon>Bdellovibrionia</taxon>
        <taxon>Bdellovibrionales</taxon>
        <taxon>Pseudobdellovibrionaceae</taxon>
        <taxon>Bdellovibrio</taxon>
    </lineage>
</organism>
<dbReference type="InterPro" id="IPR011055">
    <property type="entry name" value="Dup_hybrid_motif"/>
</dbReference>